<feature type="transmembrane region" description="Helical" evidence="7">
    <location>
        <begin position="307"/>
        <end position="332"/>
    </location>
</feature>
<feature type="transmembrane region" description="Helical" evidence="7">
    <location>
        <begin position="206"/>
        <end position="225"/>
    </location>
</feature>
<feature type="transmembrane region" description="Helical" evidence="7">
    <location>
        <begin position="673"/>
        <end position="696"/>
    </location>
</feature>
<organism evidence="9 10">
    <name type="scientific">Micromonospora echinofusca</name>
    <dbReference type="NCBI Taxonomy" id="47858"/>
    <lineage>
        <taxon>Bacteria</taxon>
        <taxon>Bacillati</taxon>
        <taxon>Actinomycetota</taxon>
        <taxon>Actinomycetes</taxon>
        <taxon>Micromonosporales</taxon>
        <taxon>Micromonosporaceae</taxon>
        <taxon>Micromonospora</taxon>
    </lineage>
</organism>
<feature type="transmembrane region" description="Helical" evidence="7">
    <location>
        <begin position="181"/>
        <end position="199"/>
    </location>
</feature>
<reference evidence="9 10" key="1">
    <citation type="submission" date="2019-12" db="EMBL/GenBank/DDBJ databases">
        <title>Whole genome sequencing of endophytic Actinobacterium Micromonospora sp. MPMI6T.</title>
        <authorList>
            <person name="Evv R."/>
            <person name="Podile A.R."/>
        </authorList>
    </citation>
    <scope>NUCLEOTIDE SEQUENCE [LARGE SCALE GENOMIC DNA]</scope>
    <source>
        <strain evidence="9 10">MPMI6</strain>
    </source>
</reference>
<dbReference type="Gene3D" id="1.20.1640.10">
    <property type="entry name" value="Multidrug efflux transporter AcrB transmembrane domain"/>
    <property type="match status" value="2"/>
</dbReference>
<evidence type="ECO:0000259" key="8">
    <source>
        <dbReference type="PROSITE" id="PS50156"/>
    </source>
</evidence>
<keyword evidence="3" id="KW-1003">Cell membrane</keyword>
<evidence type="ECO:0000256" key="5">
    <source>
        <dbReference type="ARBA" id="ARBA00022989"/>
    </source>
</evidence>
<feature type="transmembrane region" description="Helical" evidence="7">
    <location>
        <begin position="564"/>
        <end position="582"/>
    </location>
</feature>
<comment type="caution">
    <text evidence="9">The sequence shown here is derived from an EMBL/GenBank/DDBJ whole genome shotgun (WGS) entry which is preliminary data.</text>
</comment>
<protein>
    <submittedName>
        <fullName evidence="9">MMPL family transporter</fullName>
    </submittedName>
</protein>
<keyword evidence="4 7" id="KW-0812">Transmembrane</keyword>
<dbReference type="InterPro" id="IPR050545">
    <property type="entry name" value="Mycobact_MmpL"/>
</dbReference>
<evidence type="ECO:0000313" key="10">
    <source>
        <dbReference type="Proteomes" id="UP000823521"/>
    </source>
</evidence>
<feature type="transmembrane region" description="Helical" evidence="7">
    <location>
        <begin position="537"/>
        <end position="559"/>
    </location>
</feature>
<gene>
    <name evidence="9" type="ORF">GSF22_15330</name>
</gene>
<keyword evidence="5 7" id="KW-1133">Transmembrane helix</keyword>
<evidence type="ECO:0000313" key="9">
    <source>
        <dbReference type="EMBL" id="MBO4207371.1"/>
    </source>
</evidence>
<sequence>MIGHCTRWATDRSRLVLGLALFLCVAAGLLGAGVKQDLLPGGFVVPSAESTRAQELLAERFGSGEPSVVIVVGTPAGADDPATRDRGTRLTADLAARPGVAQATSYWSLGGPASLRAGRGDSALLFVQLRGDESEVIDATRELMADYGTSYAGLPLSYGGRGPVSVETTDQTQRDLVRAELIIIPVTLIVLVLVFRGLVAATLPLLLGLLSIVGTLAVLRVLTWFTDVSVFAMNMTTGLGLGLGIDYSLFIISRFREELARGASPREAIGTTLRTAGRTVVFSAVTVILCLAAMLLFPMYFLRSFAYAGIAVVLLAMVAAITVLPAVLYLLGPRVDRWSLRRRAPRPVERGMWHRIATVVMRRPLPVATGVVVLLGLLAWPFLGIKVGFAGAQALPRDAGSHRVHDILADDYPSREAQSLTVVADRTGDPAGRRADVAGYAATLSRLPHVTRVDSLAGSYVDGAPLPGTEHAPTAARFAAPDATWLSVVPSVEPFTDDGRQLVRDVRATAAPFDVAVGGPSAQLEDAVDGLLAKLPWALGVIAVSLFGLLFLLTGSVVVPLKAFVLNLLSLSATFGSMVWIFQDGHLVAALGGFVVTGYIVVTMPIMIFCIAFGLSMDYEVFLLSRIKEEYDATGDNTAAVAHGLERTGSIVSAAALLVGIVFLSFLSSDVIFMKMLGLGLALAVLLDATVVRGALVPAFMRLAGRANWWAPGPLRRLHARFGLRESDPEPTVTPVPQPAGHR</sequence>
<accession>A0ABS3VSB3</accession>
<comment type="similarity">
    <text evidence="2">Belongs to the resistance-nodulation-cell division (RND) (TC 2.A.6) family. MmpL subfamily.</text>
</comment>
<feature type="transmembrane region" description="Helical" evidence="7">
    <location>
        <begin position="280"/>
        <end position="301"/>
    </location>
</feature>
<name>A0ABS3VSB3_MICEH</name>
<feature type="domain" description="SSD" evidence="8">
    <location>
        <begin position="205"/>
        <end position="330"/>
    </location>
</feature>
<dbReference type="PANTHER" id="PTHR33406:SF11">
    <property type="entry name" value="MEMBRANE PROTEIN SCO6666-RELATED"/>
    <property type="match status" value="1"/>
</dbReference>
<evidence type="ECO:0000256" key="7">
    <source>
        <dbReference type="SAM" id="Phobius"/>
    </source>
</evidence>
<dbReference type="InterPro" id="IPR004869">
    <property type="entry name" value="MMPL_dom"/>
</dbReference>
<keyword evidence="10" id="KW-1185">Reference proteome</keyword>
<feature type="transmembrane region" description="Helical" evidence="7">
    <location>
        <begin position="588"/>
        <end position="615"/>
    </location>
</feature>
<dbReference type="Proteomes" id="UP000823521">
    <property type="component" value="Unassembled WGS sequence"/>
</dbReference>
<dbReference type="EMBL" id="WVUH01000119">
    <property type="protein sequence ID" value="MBO4207371.1"/>
    <property type="molecule type" value="Genomic_DNA"/>
</dbReference>
<evidence type="ECO:0000256" key="1">
    <source>
        <dbReference type="ARBA" id="ARBA00004651"/>
    </source>
</evidence>
<evidence type="ECO:0000256" key="6">
    <source>
        <dbReference type="ARBA" id="ARBA00023136"/>
    </source>
</evidence>
<feature type="transmembrane region" description="Helical" evidence="7">
    <location>
        <begin position="649"/>
        <end position="667"/>
    </location>
</feature>
<dbReference type="PROSITE" id="PS50156">
    <property type="entry name" value="SSD"/>
    <property type="match status" value="1"/>
</dbReference>
<feature type="transmembrane region" description="Helical" evidence="7">
    <location>
        <begin position="231"/>
        <end position="252"/>
    </location>
</feature>
<proteinExistence type="inferred from homology"/>
<dbReference type="Pfam" id="PF03176">
    <property type="entry name" value="MMPL"/>
    <property type="match status" value="2"/>
</dbReference>
<feature type="transmembrane region" description="Helical" evidence="7">
    <location>
        <begin position="365"/>
        <end position="383"/>
    </location>
</feature>
<comment type="subcellular location">
    <subcellularLocation>
        <location evidence="1">Cell membrane</location>
        <topology evidence="1">Multi-pass membrane protein</topology>
    </subcellularLocation>
</comment>
<dbReference type="PANTHER" id="PTHR33406">
    <property type="entry name" value="MEMBRANE PROTEIN MJ1562-RELATED"/>
    <property type="match status" value="1"/>
</dbReference>
<evidence type="ECO:0000256" key="3">
    <source>
        <dbReference type="ARBA" id="ARBA00022475"/>
    </source>
</evidence>
<dbReference type="InterPro" id="IPR000731">
    <property type="entry name" value="SSD"/>
</dbReference>
<evidence type="ECO:0000256" key="4">
    <source>
        <dbReference type="ARBA" id="ARBA00022692"/>
    </source>
</evidence>
<keyword evidence="6 7" id="KW-0472">Membrane</keyword>
<evidence type="ECO:0000256" key="2">
    <source>
        <dbReference type="ARBA" id="ARBA00010157"/>
    </source>
</evidence>
<dbReference type="RefSeq" id="WP_208814268.1">
    <property type="nucleotide sequence ID" value="NZ_WVUH01000119.1"/>
</dbReference>
<dbReference type="SUPFAM" id="SSF82866">
    <property type="entry name" value="Multidrug efflux transporter AcrB transmembrane domain"/>
    <property type="match status" value="2"/>
</dbReference>